<protein>
    <submittedName>
        <fullName evidence="4">Glucose dehydrogenase</fullName>
    </submittedName>
</protein>
<organism evidence="4 5">
    <name type="scientific">Mycetocola zhujimingii</name>
    <dbReference type="NCBI Taxonomy" id="2079792"/>
    <lineage>
        <taxon>Bacteria</taxon>
        <taxon>Bacillati</taxon>
        <taxon>Actinomycetota</taxon>
        <taxon>Actinomycetes</taxon>
        <taxon>Micrococcales</taxon>
        <taxon>Microbacteriaceae</taxon>
        <taxon>Mycetocola</taxon>
    </lineage>
</organism>
<dbReference type="Gene3D" id="2.120.10.30">
    <property type="entry name" value="TolB, C-terminal domain"/>
    <property type="match status" value="1"/>
</dbReference>
<sequence length="389" mass="40444">MARRTQLGTAIALVATAFLTGCTASAPEAPGAPSGSPATTPAPAPTSTGPVGPTGETTVLATGLEAPWSILPLGDSTLISYRDTGQIMELTIAGDLREAVVVPDVAAQGEGGLLGLASRTVADTRWIYAYLTTASDNRVIRMPLDGSPGSLSLGAAEVVISGLEKAGNHNGGRIAFGPDGMLYVTVGDAGDPDNAQDQDSLNGKILRLTPVGEVPQDNPFPGSPVYSLGHRNPQGIAWGEDGRLWASEFGQNTWDELNLIEPGSNYGWPVVEGAAANADYVDPVFQWSTSDASPSGLTVVDNTLFMAALRGEKLWSILDGVHVPEGSVGLEGVISAQPFFDTEFGRIRDVVPGPDGSLWMITNNTDGRGNPTPDDDRLVEVTLSPLVEG</sequence>
<evidence type="ECO:0000256" key="1">
    <source>
        <dbReference type="SAM" id="MobiDB-lite"/>
    </source>
</evidence>
<dbReference type="PROSITE" id="PS51257">
    <property type="entry name" value="PROKAR_LIPOPROTEIN"/>
    <property type="match status" value="1"/>
</dbReference>
<dbReference type="PANTHER" id="PTHR19328:SF13">
    <property type="entry name" value="HIPL1 PROTEIN"/>
    <property type="match status" value="1"/>
</dbReference>
<keyword evidence="5" id="KW-1185">Reference proteome</keyword>
<evidence type="ECO:0000313" key="5">
    <source>
        <dbReference type="Proteomes" id="UP000244962"/>
    </source>
</evidence>
<evidence type="ECO:0000256" key="2">
    <source>
        <dbReference type="SAM" id="SignalP"/>
    </source>
</evidence>
<dbReference type="PANTHER" id="PTHR19328">
    <property type="entry name" value="HEDGEHOG-INTERACTING PROTEIN"/>
    <property type="match status" value="1"/>
</dbReference>
<gene>
    <name evidence="4" type="ORF">DF223_09810</name>
</gene>
<evidence type="ECO:0000259" key="3">
    <source>
        <dbReference type="Pfam" id="PF07995"/>
    </source>
</evidence>
<dbReference type="EMBL" id="QEFB01000010">
    <property type="protein sequence ID" value="PWC06746.1"/>
    <property type="molecule type" value="Genomic_DNA"/>
</dbReference>
<dbReference type="InterPro" id="IPR011042">
    <property type="entry name" value="6-blade_b-propeller_TolB-like"/>
</dbReference>
<dbReference type="SUPFAM" id="SSF50952">
    <property type="entry name" value="Soluble quinoprotein glucose dehydrogenase"/>
    <property type="match status" value="1"/>
</dbReference>
<comment type="caution">
    <text evidence="4">The sequence shown here is derived from an EMBL/GenBank/DDBJ whole genome shotgun (WGS) entry which is preliminary data.</text>
</comment>
<dbReference type="Proteomes" id="UP000244962">
    <property type="component" value="Unassembled WGS sequence"/>
</dbReference>
<name>A0A2U1TCZ6_9MICO</name>
<accession>A0A2U1TCZ6</accession>
<keyword evidence="2" id="KW-0732">Signal</keyword>
<feature type="chain" id="PRO_5015744172" evidence="2">
    <location>
        <begin position="27"/>
        <end position="389"/>
    </location>
</feature>
<reference evidence="5" key="1">
    <citation type="submission" date="2018-04" db="EMBL/GenBank/DDBJ databases">
        <authorList>
            <person name="Liu S."/>
            <person name="Wang Z."/>
            <person name="Li J."/>
        </authorList>
    </citation>
    <scope>NUCLEOTIDE SEQUENCE [LARGE SCALE GENOMIC DNA]</scope>
    <source>
        <strain evidence="5">622</strain>
    </source>
</reference>
<feature type="signal peptide" evidence="2">
    <location>
        <begin position="1"/>
        <end position="26"/>
    </location>
</feature>
<feature type="domain" description="Glucose/Sorbosone dehydrogenase" evidence="3">
    <location>
        <begin position="64"/>
        <end position="368"/>
    </location>
</feature>
<dbReference type="AlphaFoldDB" id="A0A2U1TCZ6"/>
<dbReference type="InterPro" id="IPR011041">
    <property type="entry name" value="Quinoprot_gluc/sorb_DH_b-prop"/>
</dbReference>
<dbReference type="RefSeq" id="WP_108963026.1">
    <property type="nucleotide sequence ID" value="NZ_QEFB01000010.1"/>
</dbReference>
<evidence type="ECO:0000313" key="4">
    <source>
        <dbReference type="EMBL" id="PWC06746.1"/>
    </source>
</evidence>
<dbReference type="InterPro" id="IPR012938">
    <property type="entry name" value="Glc/Sorbosone_DH"/>
</dbReference>
<proteinExistence type="predicted"/>
<feature type="region of interest" description="Disordered" evidence="1">
    <location>
        <begin position="26"/>
        <end position="56"/>
    </location>
</feature>
<dbReference type="Pfam" id="PF07995">
    <property type="entry name" value="GSDH"/>
    <property type="match status" value="1"/>
</dbReference>